<dbReference type="Gene3D" id="1.10.10.10">
    <property type="entry name" value="Winged helix-like DNA-binding domain superfamily/Winged helix DNA-binding domain"/>
    <property type="match status" value="1"/>
</dbReference>
<evidence type="ECO:0000313" key="3">
    <source>
        <dbReference type="Proteomes" id="UP001589799"/>
    </source>
</evidence>
<evidence type="ECO:0000313" key="2">
    <source>
        <dbReference type="EMBL" id="MFC0339565.1"/>
    </source>
</evidence>
<dbReference type="EMBL" id="JBHLWE010000007">
    <property type="protein sequence ID" value="MFC0339565.1"/>
    <property type="molecule type" value="Genomic_DNA"/>
</dbReference>
<dbReference type="CDD" id="cd00090">
    <property type="entry name" value="HTH_ARSR"/>
    <property type="match status" value="1"/>
</dbReference>
<feature type="region of interest" description="Disordered" evidence="1">
    <location>
        <begin position="74"/>
        <end position="141"/>
    </location>
</feature>
<comment type="caution">
    <text evidence="2">The sequence shown here is derived from an EMBL/GenBank/DDBJ whole genome shotgun (WGS) entry which is preliminary data.</text>
</comment>
<name>A0ABV6I248_9RHOB</name>
<dbReference type="InterPro" id="IPR036390">
    <property type="entry name" value="WH_DNA-bd_sf"/>
</dbReference>
<protein>
    <submittedName>
        <fullName evidence="2">Helix-turn-helix domain-containing protein</fullName>
    </submittedName>
</protein>
<dbReference type="Pfam" id="PF13730">
    <property type="entry name" value="HTH_36"/>
    <property type="match status" value="1"/>
</dbReference>
<dbReference type="InterPro" id="IPR036388">
    <property type="entry name" value="WH-like_DNA-bd_sf"/>
</dbReference>
<accession>A0ABV6I248</accession>
<dbReference type="RefSeq" id="WP_377697244.1">
    <property type="nucleotide sequence ID" value="NZ_JBHLWE010000007.1"/>
</dbReference>
<sequence length="141" mass="15408">MAFDTLSWAMKQQDLHPTTQLVLIKLADCRNKERGQCDPSQKRLAQACNLSVSTINAHLRILEDKGLIRRIRRFDPKTGAARTTQYEFPQAHEDNRSAGRQSPAARGGRSTPLRAAGEAPSSQSDSAPPAGRKQTGKGTGK</sequence>
<dbReference type="Proteomes" id="UP001589799">
    <property type="component" value="Unassembled WGS sequence"/>
</dbReference>
<gene>
    <name evidence="2" type="ORF">ACFFII_02155</name>
</gene>
<proteinExistence type="predicted"/>
<keyword evidence="3" id="KW-1185">Reference proteome</keyword>
<dbReference type="SUPFAM" id="SSF46785">
    <property type="entry name" value="Winged helix' DNA-binding domain"/>
    <property type="match status" value="1"/>
</dbReference>
<dbReference type="InterPro" id="IPR011991">
    <property type="entry name" value="ArsR-like_HTH"/>
</dbReference>
<feature type="compositionally biased region" description="Low complexity" evidence="1">
    <location>
        <begin position="119"/>
        <end position="130"/>
    </location>
</feature>
<evidence type="ECO:0000256" key="1">
    <source>
        <dbReference type="SAM" id="MobiDB-lite"/>
    </source>
</evidence>
<organism evidence="2 3">
    <name type="scientific">Paracoccus niistensis</name>
    <dbReference type="NCBI Taxonomy" id="632935"/>
    <lineage>
        <taxon>Bacteria</taxon>
        <taxon>Pseudomonadati</taxon>
        <taxon>Pseudomonadota</taxon>
        <taxon>Alphaproteobacteria</taxon>
        <taxon>Rhodobacterales</taxon>
        <taxon>Paracoccaceae</taxon>
        <taxon>Paracoccus</taxon>
    </lineage>
</organism>
<reference evidence="2 3" key="1">
    <citation type="submission" date="2024-09" db="EMBL/GenBank/DDBJ databases">
        <authorList>
            <person name="Sun Q."/>
            <person name="Mori K."/>
        </authorList>
    </citation>
    <scope>NUCLEOTIDE SEQUENCE [LARGE SCALE GENOMIC DNA]</scope>
    <source>
        <strain evidence="2 3">KCTC 22789</strain>
    </source>
</reference>